<dbReference type="OrthoDB" id="2382185at2"/>
<organism evidence="2 3">
    <name type="scientific">Domibacillus aminovorans</name>
    <dbReference type="NCBI Taxonomy" id="29332"/>
    <lineage>
        <taxon>Bacteria</taxon>
        <taxon>Bacillati</taxon>
        <taxon>Bacillota</taxon>
        <taxon>Bacilli</taxon>
        <taxon>Bacillales</taxon>
        <taxon>Bacillaceae</taxon>
        <taxon>Domibacillus</taxon>
    </lineage>
</organism>
<gene>
    <name evidence="2" type="ORF">AWH48_06650</name>
</gene>
<protein>
    <recommendedName>
        <fullName evidence="1">Regulatory protein YycH domain-containing protein</fullName>
    </recommendedName>
</protein>
<evidence type="ECO:0000259" key="1">
    <source>
        <dbReference type="Pfam" id="PF07435"/>
    </source>
</evidence>
<dbReference type="InterPro" id="IPR042274">
    <property type="entry name" value="YycH/YycI_2"/>
</dbReference>
<dbReference type="RefSeq" id="WP_018395027.1">
    <property type="nucleotide sequence ID" value="NZ_LQWZ01000033.1"/>
</dbReference>
<accession>A0A177KNX9</accession>
<dbReference type="InterPro" id="IPR009996">
    <property type="entry name" value="YycH"/>
</dbReference>
<feature type="domain" description="Regulatory protein YycH" evidence="1">
    <location>
        <begin position="4"/>
        <end position="442"/>
    </location>
</feature>
<name>A0A177KNX9_9BACI</name>
<comment type="caution">
    <text evidence="2">The sequence shown here is derived from an EMBL/GenBank/DDBJ whole genome shotgun (WGS) entry which is preliminary data.</text>
</comment>
<proteinExistence type="predicted"/>
<dbReference type="Gene3D" id="3.30.310.160">
    <property type="entry name" value="YycH protein, domain 2"/>
    <property type="match status" value="1"/>
</dbReference>
<reference evidence="2 3" key="1">
    <citation type="submission" date="2016-01" db="EMBL/GenBank/DDBJ databases">
        <title>Investigation of taxonomic status of Bacillus aminovorans.</title>
        <authorList>
            <person name="Verma A."/>
            <person name="Pal Y."/>
            <person name="Krishnamurthi S."/>
        </authorList>
    </citation>
    <scope>NUCLEOTIDE SEQUENCE [LARGE SCALE GENOMIC DNA]</scope>
    <source>
        <strain evidence="2 3">DSM 4337</strain>
    </source>
</reference>
<dbReference type="Proteomes" id="UP000077271">
    <property type="component" value="Unassembled WGS sequence"/>
</dbReference>
<dbReference type="EMBL" id="LQWZ01000033">
    <property type="protein sequence ID" value="OAH54281.1"/>
    <property type="molecule type" value="Genomic_DNA"/>
</dbReference>
<sequence>MKYEKIKFAVLVLLVLISLAFTWGIWNYKPSYETIKDSSNTIVTEVDIGQQRKISTLLKPSKIVTHLQDQHYGTVAEEELTWFMEEMASWTFYEPENISSLLNEQEFNELLTGDSHVELFFSGSIPFNTIKNLLAFNQSDVPSAVFDRMVIKEEEQSNSASVYFVSVQERLVFKSRIESASLAEFNMRYLVQSDHLEPYIAHQIPNGPLLFVRKEAPVLYRPQYLPEQIEAETFKKALFNDPSYVKRGTSLGSDEYTDGSSLMRVNHSTGVITYLNLANEIGQKMALDTLIDKSISFVNDHNGWVDEYRLFSTTPGSSFISYRLFLDDYPVFNEEGMAEISQTWGRERIYQYNRPSFILQLDSPLPETEAPIELESGEEAISKVLSQEIDVSLLTDMQVGYEMTVERESPKILALEPSWYYKYNGTWQRLVTGGGGAADGLE</sequence>
<dbReference type="Gene3D" id="3.10.450.310">
    <property type="match status" value="1"/>
</dbReference>
<evidence type="ECO:0000313" key="2">
    <source>
        <dbReference type="EMBL" id="OAH54281.1"/>
    </source>
</evidence>
<evidence type="ECO:0000313" key="3">
    <source>
        <dbReference type="Proteomes" id="UP000077271"/>
    </source>
</evidence>
<dbReference type="Pfam" id="PF07435">
    <property type="entry name" value="YycH"/>
    <property type="match status" value="1"/>
</dbReference>
<dbReference type="AlphaFoldDB" id="A0A177KNX9"/>
<dbReference type="CDD" id="cd15787">
    <property type="entry name" value="YycH_N"/>
    <property type="match status" value="1"/>
</dbReference>